<feature type="region of interest" description="Disordered" evidence="17">
    <location>
        <begin position="307"/>
        <end position="360"/>
    </location>
</feature>
<feature type="compositionally biased region" description="Polar residues" evidence="17">
    <location>
        <begin position="150"/>
        <end position="160"/>
    </location>
</feature>
<evidence type="ECO:0000256" key="8">
    <source>
        <dbReference type="ARBA" id="ARBA00023015"/>
    </source>
</evidence>
<evidence type="ECO:0000256" key="1">
    <source>
        <dbReference type="ARBA" id="ARBA00004123"/>
    </source>
</evidence>
<feature type="region of interest" description="Disordered" evidence="17">
    <location>
        <begin position="525"/>
        <end position="598"/>
    </location>
</feature>
<evidence type="ECO:0000259" key="19">
    <source>
        <dbReference type="PROSITE" id="PS50039"/>
    </source>
</evidence>
<dbReference type="InParanoid" id="H3CY03"/>
<dbReference type="PROSITE" id="PS50006">
    <property type="entry name" value="FHA_DOMAIN"/>
    <property type="match status" value="1"/>
</dbReference>
<dbReference type="SUPFAM" id="SSF46785">
    <property type="entry name" value="Winged helix' DNA-binding domain"/>
    <property type="match status" value="1"/>
</dbReference>
<proteinExistence type="inferred from homology"/>
<dbReference type="PANTHER" id="PTHR45881">
    <property type="entry name" value="CHECKPOINT SUPPRESSOR 1-LIKE, ISOFORM A-RELATED"/>
    <property type="match status" value="1"/>
</dbReference>
<feature type="domain" description="Fork-head" evidence="19">
    <location>
        <begin position="204"/>
        <end position="299"/>
    </location>
</feature>
<dbReference type="PRINTS" id="PR00053">
    <property type="entry name" value="FORKHEAD"/>
</dbReference>
<evidence type="ECO:0000256" key="15">
    <source>
        <dbReference type="ARBA" id="ARBA00082763"/>
    </source>
</evidence>
<dbReference type="InterPro" id="IPR000253">
    <property type="entry name" value="FHA_dom"/>
</dbReference>
<evidence type="ECO:0000313" key="21">
    <source>
        <dbReference type="Proteomes" id="UP000007303"/>
    </source>
</evidence>
<evidence type="ECO:0000256" key="6">
    <source>
        <dbReference type="ARBA" id="ARBA00022794"/>
    </source>
</evidence>
<keyword evidence="9 16" id="KW-0238">DNA-binding</keyword>
<keyword evidence="3" id="KW-0963">Cytoplasm</keyword>
<dbReference type="Gene3D" id="1.10.10.10">
    <property type="entry name" value="Winged helix-like DNA-binding domain superfamily/Winged helix DNA-binding domain"/>
    <property type="match status" value="1"/>
</dbReference>
<evidence type="ECO:0000256" key="9">
    <source>
        <dbReference type="ARBA" id="ARBA00023125"/>
    </source>
</evidence>
<dbReference type="SUPFAM" id="SSF49879">
    <property type="entry name" value="SMAD/FHA domain"/>
    <property type="match status" value="1"/>
</dbReference>
<dbReference type="GO" id="GO:0060271">
    <property type="term" value="P:cilium assembly"/>
    <property type="evidence" value="ECO:0007669"/>
    <property type="project" value="UniProtKB-ARBA"/>
</dbReference>
<dbReference type="GO" id="GO:0046872">
    <property type="term" value="F:metal ion binding"/>
    <property type="evidence" value="ECO:0007669"/>
    <property type="project" value="UniProtKB-KW"/>
</dbReference>
<dbReference type="Proteomes" id="UP000007303">
    <property type="component" value="Unassembled WGS sequence"/>
</dbReference>
<evidence type="ECO:0000313" key="20">
    <source>
        <dbReference type="Ensembl" id="ENSTNIP00000013138.1"/>
    </source>
</evidence>
<reference evidence="20" key="3">
    <citation type="submission" date="2025-09" db="UniProtKB">
        <authorList>
            <consortium name="Ensembl"/>
        </authorList>
    </citation>
    <scope>IDENTIFICATION</scope>
</reference>
<organism evidence="20 21">
    <name type="scientific">Tetraodon nigroviridis</name>
    <name type="common">Spotted green pufferfish</name>
    <name type="synonym">Chelonodon nigroviridis</name>
    <dbReference type="NCBI Taxonomy" id="99883"/>
    <lineage>
        <taxon>Eukaryota</taxon>
        <taxon>Metazoa</taxon>
        <taxon>Chordata</taxon>
        <taxon>Craniata</taxon>
        <taxon>Vertebrata</taxon>
        <taxon>Euteleostomi</taxon>
        <taxon>Actinopterygii</taxon>
        <taxon>Neopterygii</taxon>
        <taxon>Teleostei</taxon>
        <taxon>Neoteleostei</taxon>
        <taxon>Acanthomorphata</taxon>
        <taxon>Eupercaria</taxon>
        <taxon>Tetraodontiformes</taxon>
        <taxon>Tetradontoidea</taxon>
        <taxon>Tetraodontidae</taxon>
        <taxon>Tetraodon</taxon>
    </lineage>
</organism>
<keyword evidence="11" id="KW-0804">Transcription</keyword>
<dbReference type="InterPro" id="IPR018122">
    <property type="entry name" value="TF_fork_head_CS_1"/>
</dbReference>
<dbReference type="GO" id="GO:0045892">
    <property type="term" value="P:negative regulation of DNA-templated transcription"/>
    <property type="evidence" value="ECO:0007669"/>
    <property type="project" value="UniProtKB-ARBA"/>
</dbReference>
<feature type="compositionally biased region" description="Polar residues" evidence="17">
    <location>
        <begin position="586"/>
        <end position="598"/>
    </location>
</feature>
<dbReference type="InterPro" id="IPR008984">
    <property type="entry name" value="SMAD_FHA_dom_sf"/>
</dbReference>
<dbReference type="InterPro" id="IPR047397">
    <property type="entry name" value="FH_FOXK2"/>
</dbReference>
<feature type="compositionally biased region" description="Polar residues" evidence="17">
    <location>
        <begin position="312"/>
        <end position="338"/>
    </location>
</feature>
<keyword evidence="21" id="KW-1185">Reference proteome</keyword>
<evidence type="ECO:0000256" key="11">
    <source>
        <dbReference type="ARBA" id="ARBA00023163"/>
    </source>
</evidence>
<dbReference type="Gene3D" id="2.60.200.20">
    <property type="match status" value="1"/>
</dbReference>
<keyword evidence="6" id="KW-0970">Cilium biogenesis/degradation</keyword>
<keyword evidence="8" id="KW-0805">Transcription regulation</keyword>
<dbReference type="InterPro" id="IPR036390">
    <property type="entry name" value="WH_DNA-bd_sf"/>
</dbReference>
<dbReference type="GO" id="GO:0000981">
    <property type="term" value="F:DNA-binding transcription factor activity, RNA polymerase II-specific"/>
    <property type="evidence" value="ECO:0007669"/>
    <property type="project" value="TreeGrafter"/>
</dbReference>
<dbReference type="InterPro" id="IPR036388">
    <property type="entry name" value="WH-like_DNA-bd_sf"/>
</dbReference>
<dbReference type="FunFam" id="1.10.10.10:FF:000030">
    <property type="entry name" value="Forkhead box protein K2"/>
    <property type="match status" value="1"/>
</dbReference>
<dbReference type="GO" id="GO:0045893">
    <property type="term" value="P:positive regulation of DNA-templated transcription"/>
    <property type="evidence" value="ECO:0007669"/>
    <property type="project" value="UniProtKB-ARBA"/>
</dbReference>
<feature type="region of interest" description="Disordered" evidence="17">
    <location>
        <begin position="150"/>
        <end position="206"/>
    </location>
</feature>
<evidence type="ECO:0000256" key="17">
    <source>
        <dbReference type="SAM" id="MobiDB-lite"/>
    </source>
</evidence>
<keyword evidence="4" id="KW-0678">Repressor</keyword>
<keyword evidence="7" id="KW-0460">Magnesium</keyword>
<dbReference type="PROSITE" id="PS50039">
    <property type="entry name" value="FORK_HEAD_3"/>
    <property type="match status" value="1"/>
</dbReference>
<evidence type="ECO:0000256" key="5">
    <source>
        <dbReference type="ARBA" id="ARBA00022723"/>
    </source>
</evidence>
<evidence type="ECO:0000256" key="4">
    <source>
        <dbReference type="ARBA" id="ARBA00022491"/>
    </source>
</evidence>
<dbReference type="GO" id="GO:0005737">
    <property type="term" value="C:cytoplasm"/>
    <property type="evidence" value="ECO:0007669"/>
    <property type="project" value="UniProtKB-SubCell"/>
</dbReference>
<name>H3CY03_TETNG</name>
<dbReference type="AlphaFoldDB" id="H3CY03"/>
<dbReference type="SMART" id="SM00240">
    <property type="entry name" value="FHA"/>
    <property type="match status" value="1"/>
</dbReference>
<keyword evidence="5" id="KW-0479">Metal-binding</keyword>
<dbReference type="CDD" id="cd20055">
    <property type="entry name" value="FH_FOXK2"/>
    <property type="match status" value="1"/>
</dbReference>
<keyword evidence="12 16" id="KW-0539">Nucleus</keyword>
<evidence type="ECO:0000256" key="16">
    <source>
        <dbReference type="PROSITE-ProRule" id="PRU00089"/>
    </source>
</evidence>
<dbReference type="HOGENOM" id="CLU_022344_0_0_1"/>
<evidence type="ECO:0000256" key="12">
    <source>
        <dbReference type="ARBA" id="ARBA00023242"/>
    </source>
</evidence>
<dbReference type="CDD" id="cd22723">
    <property type="entry name" value="FHA_FOXK2"/>
    <property type="match status" value="1"/>
</dbReference>
<dbReference type="PROSITE" id="PS00657">
    <property type="entry name" value="FORK_HEAD_1"/>
    <property type="match status" value="1"/>
</dbReference>
<dbReference type="PROSITE" id="PS00658">
    <property type="entry name" value="FORK_HEAD_2"/>
    <property type="match status" value="1"/>
</dbReference>
<evidence type="ECO:0000256" key="7">
    <source>
        <dbReference type="ARBA" id="ARBA00022842"/>
    </source>
</evidence>
<evidence type="ECO:0000256" key="14">
    <source>
        <dbReference type="ARBA" id="ARBA00072763"/>
    </source>
</evidence>
<dbReference type="GO" id="GO:0001947">
    <property type="term" value="P:heart looping"/>
    <property type="evidence" value="ECO:0007669"/>
    <property type="project" value="UniProtKB-ARBA"/>
</dbReference>
<accession>H3CY03</accession>
<feature type="compositionally biased region" description="Basic and acidic residues" evidence="17">
    <location>
        <begin position="188"/>
        <end position="204"/>
    </location>
</feature>
<dbReference type="Pfam" id="PF00498">
    <property type="entry name" value="FHA"/>
    <property type="match status" value="1"/>
</dbReference>
<reference evidence="20" key="2">
    <citation type="submission" date="2025-08" db="UniProtKB">
        <authorList>
            <consortium name="Ensembl"/>
        </authorList>
    </citation>
    <scope>IDENTIFICATION</scope>
</reference>
<comment type="similarity">
    <text evidence="13">Belongs to the FOXJ1 family.</text>
</comment>
<keyword evidence="10" id="KW-0010">Activator</keyword>
<dbReference type="FunCoup" id="H3CY03">
    <property type="interactions" value="758"/>
</dbReference>
<feature type="compositionally biased region" description="Basic and acidic residues" evidence="17">
    <location>
        <begin position="569"/>
        <end position="581"/>
    </location>
</feature>
<dbReference type="FunFam" id="2.60.200.20:FF:000025">
    <property type="entry name" value="Forkhead box protein K2"/>
    <property type="match status" value="1"/>
</dbReference>
<feature type="compositionally biased region" description="Polar residues" evidence="17">
    <location>
        <begin position="556"/>
        <end position="565"/>
    </location>
</feature>
<evidence type="ECO:0000256" key="10">
    <source>
        <dbReference type="ARBA" id="ARBA00023159"/>
    </source>
</evidence>
<sequence length="598" mass="63794">AVARLEGREFEYLMKKRSVTIGRNSSQGSVDVSMGHSSFISRRHLEIFSAGEGGTGTGEFYLRCLGKNGVFVDGVFQRRGAPPLQLPRMCCFRFPSTSIKITFTALSSDKKEPRNVPSPVKSVQPQISPLTINIPDNIAHLMSPLPSPTGTISAANSCPSSPRGAGLSSYRTGRVVASDFIGDNSQSENDKEASGEDSPKDDSKPPYSYAQLIVQAITMAPDKQLTLNGIYTHITKNYPYYRTADKGWQNSIRHNLSLNRYFIKVARSQEEPGKGSFWRIDPSSESKLIEQAFRKRRPRGVPCFRTPVGPLSSRSAPASPNHTGALSAHSSGIQTPDSLSREGSPVPMEVEPPPAPVPAQTATVQPKLAVIQEARFAQNSPGSPLNNQPVLIAVHHPLPQTTIKPVTYAMATPAIVTTTGSPSPVMQTVQVVHQIPAVTMATVATQPAAKVTTEPQENGSGEHQEIKVKVESVPSVAASSMGGVSRIIQSSQAAPVTTVTIVQQGPLGQHQLPIKAITQNGTHLVPIGATGSAGSHHSCRQPSPPPGAHASASASLPTKRQNGELQEQPEMKRIKTEEEGGLRATAPSNNGTTDRAGE</sequence>
<feature type="DNA-binding region" description="Fork-head" evidence="16">
    <location>
        <begin position="204"/>
        <end position="299"/>
    </location>
</feature>
<dbReference type="GeneTree" id="ENSGT00940000155709"/>
<comment type="subcellular location">
    <subcellularLocation>
        <location evidence="2">Cytoplasm</location>
    </subcellularLocation>
    <subcellularLocation>
        <location evidence="1 16">Nucleus</location>
    </subcellularLocation>
</comment>
<protein>
    <recommendedName>
        <fullName evidence="14">Forkhead box protein K2</fullName>
    </recommendedName>
    <alternativeName>
        <fullName evidence="15">Interleukin enhancer-binding factor 1</fullName>
    </alternativeName>
</protein>
<evidence type="ECO:0000256" key="2">
    <source>
        <dbReference type="ARBA" id="ARBA00004496"/>
    </source>
</evidence>
<dbReference type="PANTHER" id="PTHR45881:SF3">
    <property type="entry name" value="FORKHEAD BOX PROTEIN K2"/>
    <property type="match status" value="1"/>
</dbReference>
<evidence type="ECO:0000259" key="18">
    <source>
        <dbReference type="PROSITE" id="PS50006"/>
    </source>
</evidence>
<dbReference type="Pfam" id="PF00250">
    <property type="entry name" value="Forkhead"/>
    <property type="match status" value="1"/>
</dbReference>
<reference evidence="21" key="1">
    <citation type="journal article" date="2004" name="Nature">
        <title>Genome duplication in the teleost fish Tetraodon nigroviridis reveals the early vertebrate proto-karyotype.</title>
        <authorList>
            <person name="Jaillon O."/>
            <person name="Aury J.-M."/>
            <person name="Brunet F."/>
            <person name="Petit J.-L."/>
            <person name="Stange-Thomann N."/>
            <person name="Mauceli E."/>
            <person name="Bouneau L."/>
            <person name="Fischer C."/>
            <person name="Ozouf-Costaz C."/>
            <person name="Bernot A."/>
            <person name="Nicaud S."/>
            <person name="Jaffe D."/>
            <person name="Fisher S."/>
            <person name="Lutfalla G."/>
            <person name="Dossat C."/>
            <person name="Segurens B."/>
            <person name="Dasilva C."/>
            <person name="Salanoubat M."/>
            <person name="Levy M."/>
            <person name="Boudet N."/>
            <person name="Castellano S."/>
            <person name="Anthouard V."/>
            <person name="Jubin C."/>
            <person name="Castelli V."/>
            <person name="Katinka M."/>
            <person name="Vacherie B."/>
            <person name="Biemont C."/>
            <person name="Skalli Z."/>
            <person name="Cattolico L."/>
            <person name="Poulain J."/>
            <person name="De Berardinis V."/>
            <person name="Cruaud C."/>
            <person name="Duprat S."/>
            <person name="Brottier P."/>
            <person name="Coutanceau J.-P."/>
            <person name="Gouzy J."/>
            <person name="Parra G."/>
            <person name="Lardier G."/>
            <person name="Chapple C."/>
            <person name="McKernan K.J."/>
            <person name="McEwan P."/>
            <person name="Bosak S."/>
            <person name="Kellis M."/>
            <person name="Volff J.-N."/>
            <person name="Guigo R."/>
            <person name="Zody M.C."/>
            <person name="Mesirov J."/>
            <person name="Lindblad-Toh K."/>
            <person name="Birren B."/>
            <person name="Nusbaum C."/>
            <person name="Kahn D."/>
            <person name="Robinson-Rechavi M."/>
            <person name="Laudet V."/>
            <person name="Schachter V."/>
            <person name="Quetier F."/>
            <person name="Saurin W."/>
            <person name="Scarpelli C."/>
            <person name="Wincker P."/>
            <person name="Lander E.S."/>
            <person name="Weissenbach J."/>
            <person name="Roest Crollius H."/>
        </authorList>
    </citation>
    <scope>NUCLEOTIDE SEQUENCE [LARGE SCALE GENOMIC DNA]</scope>
</reference>
<dbReference type="Ensembl" id="ENSTNIT00000013330.1">
    <property type="protein sequence ID" value="ENSTNIP00000013138.1"/>
    <property type="gene ID" value="ENSTNIG00000010237.1"/>
</dbReference>
<dbReference type="OMA" id="IAVQRPM"/>
<dbReference type="InterPro" id="IPR001766">
    <property type="entry name" value="Fork_head_dom"/>
</dbReference>
<evidence type="ECO:0000256" key="3">
    <source>
        <dbReference type="ARBA" id="ARBA00022490"/>
    </source>
</evidence>
<evidence type="ECO:0000256" key="13">
    <source>
        <dbReference type="ARBA" id="ARBA00034770"/>
    </source>
</evidence>
<dbReference type="STRING" id="99883.ENSTNIP00000013138"/>
<dbReference type="GO" id="GO:0005634">
    <property type="term" value="C:nucleus"/>
    <property type="evidence" value="ECO:0007669"/>
    <property type="project" value="UniProtKB-SubCell"/>
</dbReference>
<dbReference type="GO" id="GO:0003146">
    <property type="term" value="P:heart jogging"/>
    <property type="evidence" value="ECO:0007669"/>
    <property type="project" value="UniProtKB-ARBA"/>
</dbReference>
<dbReference type="InterPro" id="IPR047398">
    <property type="entry name" value="FHA_FOXK2"/>
</dbReference>
<dbReference type="InterPro" id="IPR030456">
    <property type="entry name" value="TF_fork_head_CS_2"/>
</dbReference>
<dbReference type="SMART" id="SM00339">
    <property type="entry name" value="FH"/>
    <property type="match status" value="1"/>
</dbReference>
<dbReference type="GO" id="GO:0000978">
    <property type="term" value="F:RNA polymerase II cis-regulatory region sequence-specific DNA binding"/>
    <property type="evidence" value="ECO:0007669"/>
    <property type="project" value="TreeGrafter"/>
</dbReference>
<feature type="domain" description="FHA" evidence="18">
    <location>
        <begin position="19"/>
        <end position="77"/>
    </location>
</feature>